<dbReference type="Proteomes" id="UP000292957">
    <property type="component" value="Unassembled WGS sequence"/>
</dbReference>
<name>A0A4Q9MDJ8_9APHY</name>
<proteinExistence type="predicted"/>
<accession>A0A4Q9MDJ8</accession>
<reference evidence="2" key="1">
    <citation type="submission" date="2019-01" db="EMBL/GenBank/DDBJ databases">
        <title>Draft genome sequences of three monokaryotic isolates of the white-rot basidiomycete fungus Dichomitus squalens.</title>
        <authorList>
            <consortium name="DOE Joint Genome Institute"/>
            <person name="Lopez S.C."/>
            <person name="Andreopoulos B."/>
            <person name="Pangilinan J."/>
            <person name="Lipzen A."/>
            <person name="Riley R."/>
            <person name="Ahrendt S."/>
            <person name="Ng V."/>
            <person name="Barry K."/>
            <person name="Daum C."/>
            <person name="Grigoriev I.V."/>
            <person name="Hilden K.S."/>
            <person name="Makela M.R."/>
            <person name="de Vries R.P."/>
        </authorList>
    </citation>
    <scope>NUCLEOTIDE SEQUENCE [LARGE SCALE GENOMIC DNA]</scope>
    <source>
        <strain evidence="2">OM18370.1</strain>
    </source>
</reference>
<evidence type="ECO:0000313" key="2">
    <source>
        <dbReference type="EMBL" id="TBU23886.1"/>
    </source>
</evidence>
<evidence type="ECO:0000256" key="1">
    <source>
        <dbReference type="SAM" id="MobiDB-lite"/>
    </source>
</evidence>
<feature type="region of interest" description="Disordered" evidence="1">
    <location>
        <begin position="187"/>
        <end position="224"/>
    </location>
</feature>
<dbReference type="AlphaFoldDB" id="A0A4Q9MDJ8"/>
<gene>
    <name evidence="2" type="ORF">BD311DRAFT_781395</name>
</gene>
<dbReference type="Gene3D" id="3.30.160.60">
    <property type="entry name" value="Classic Zinc Finger"/>
    <property type="match status" value="1"/>
</dbReference>
<sequence>MHPSLPSLDCFTGSTYHNPSGTFYDDGTSYDALMGHTPDRVDELAFPMWDLPNGDSGYVGPSPYTAGELYEASIGSQFPYPGTNDSGLAPSPSSLTTPFSVDKPNGHMGNSFHSVTTHPVPHGYIPTSSTQTSAYGSFMPHQAIAPSPFKNTGSIATALCVAPLLVQPPMHPEYDLAPAIDEHSSRAVSHCARRTRSSSRADHTAVSYTSKPSPSPEPYPQTSSQLIASRRRNVPASALAAIPPSSLTPTNPWQCPYCEYVQRNRRTPDLKRHIQTHTRGAAVAAWVCCGVPIEDALEAGVPAEVVRAAPIFDFEGVLMIGGCRKTFSRRDALTRHLRNEKGRCFGDSNAAYQPGNRLED</sequence>
<dbReference type="OrthoDB" id="8922241at2759"/>
<dbReference type="EMBL" id="ML143492">
    <property type="protein sequence ID" value="TBU23886.1"/>
    <property type="molecule type" value="Genomic_DNA"/>
</dbReference>
<organism evidence="2">
    <name type="scientific">Dichomitus squalens</name>
    <dbReference type="NCBI Taxonomy" id="114155"/>
    <lineage>
        <taxon>Eukaryota</taxon>
        <taxon>Fungi</taxon>
        <taxon>Dikarya</taxon>
        <taxon>Basidiomycota</taxon>
        <taxon>Agaricomycotina</taxon>
        <taxon>Agaricomycetes</taxon>
        <taxon>Polyporales</taxon>
        <taxon>Polyporaceae</taxon>
        <taxon>Dichomitus</taxon>
    </lineage>
</organism>
<protein>
    <submittedName>
        <fullName evidence="2">Uncharacterized protein</fullName>
    </submittedName>
</protein>